<gene>
    <name evidence="1" type="ORF">SLEP1_g41153</name>
</gene>
<protein>
    <submittedName>
        <fullName evidence="1">Uncharacterized protein</fullName>
    </submittedName>
</protein>
<comment type="caution">
    <text evidence="1">The sequence shown here is derived from an EMBL/GenBank/DDBJ whole genome shotgun (WGS) entry which is preliminary data.</text>
</comment>
<evidence type="ECO:0000313" key="1">
    <source>
        <dbReference type="EMBL" id="GKV32557.1"/>
    </source>
</evidence>
<organism evidence="1 2">
    <name type="scientific">Rubroshorea leprosula</name>
    <dbReference type="NCBI Taxonomy" id="152421"/>
    <lineage>
        <taxon>Eukaryota</taxon>
        <taxon>Viridiplantae</taxon>
        <taxon>Streptophyta</taxon>
        <taxon>Embryophyta</taxon>
        <taxon>Tracheophyta</taxon>
        <taxon>Spermatophyta</taxon>
        <taxon>Magnoliopsida</taxon>
        <taxon>eudicotyledons</taxon>
        <taxon>Gunneridae</taxon>
        <taxon>Pentapetalae</taxon>
        <taxon>rosids</taxon>
        <taxon>malvids</taxon>
        <taxon>Malvales</taxon>
        <taxon>Dipterocarpaceae</taxon>
        <taxon>Rubroshorea</taxon>
    </lineage>
</organism>
<dbReference type="Proteomes" id="UP001054252">
    <property type="component" value="Unassembled WGS sequence"/>
</dbReference>
<evidence type="ECO:0000313" key="2">
    <source>
        <dbReference type="Proteomes" id="UP001054252"/>
    </source>
</evidence>
<sequence length="100" mass="10790">MTPQLPPRSQPFAAHLLLPSTEQICLSSASHHPLHQSSSSPPVIILSTSHRPLRQSSSSPSLVIVLSSASHRPLLRQSSSSPPPVIVLSAHLFKKAVYLF</sequence>
<accession>A0AAV5L646</accession>
<dbReference type="EMBL" id="BPVZ01000096">
    <property type="protein sequence ID" value="GKV32557.1"/>
    <property type="molecule type" value="Genomic_DNA"/>
</dbReference>
<reference evidence="1 2" key="1">
    <citation type="journal article" date="2021" name="Commun. Biol.">
        <title>The genome of Shorea leprosula (Dipterocarpaceae) highlights the ecological relevance of drought in aseasonal tropical rainforests.</title>
        <authorList>
            <person name="Ng K.K.S."/>
            <person name="Kobayashi M.J."/>
            <person name="Fawcett J.A."/>
            <person name="Hatakeyama M."/>
            <person name="Paape T."/>
            <person name="Ng C.H."/>
            <person name="Ang C.C."/>
            <person name="Tnah L.H."/>
            <person name="Lee C.T."/>
            <person name="Nishiyama T."/>
            <person name="Sese J."/>
            <person name="O'Brien M.J."/>
            <person name="Copetti D."/>
            <person name="Mohd Noor M.I."/>
            <person name="Ong R.C."/>
            <person name="Putra M."/>
            <person name="Sireger I.Z."/>
            <person name="Indrioko S."/>
            <person name="Kosugi Y."/>
            <person name="Izuno A."/>
            <person name="Isagi Y."/>
            <person name="Lee S.L."/>
            <person name="Shimizu K.K."/>
        </authorList>
    </citation>
    <scope>NUCLEOTIDE SEQUENCE [LARGE SCALE GENOMIC DNA]</scope>
    <source>
        <strain evidence="1">214</strain>
    </source>
</reference>
<proteinExistence type="predicted"/>
<dbReference type="AlphaFoldDB" id="A0AAV5L646"/>
<name>A0AAV5L646_9ROSI</name>
<keyword evidence="2" id="KW-1185">Reference proteome</keyword>